<evidence type="ECO:0000256" key="5">
    <source>
        <dbReference type="ARBA" id="ARBA00038268"/>
    </source>
</evidence>
<organism evidence="7 8">
    <name type="scientific">Callosobruchus maculatus</name>
    <name type="common">Southern cowpea weevil</name>
    <name type="synonym">Pulse bruchid</name>
    <dbReference type="NCBI Taxonomy" id="64391"/>
    <lineage>
        <taxon>Eukaryota</taxon>
        <taxon>Metazoa</taxon>
        <taxon>Ecdysozoa</taxon>
        <taxon>Arthropoda</taxon>
        <taxon>Hexapoda</taxon>
        <taxon>Insecta</taxon>
        <taxon>Pterygota</taxon>
        <taxon>Neoptera</taxon>
        <taxon>Endopterygota</taxon>
        <taxon>Coleoptera</taxon>
        <taxon>Polyphaga</taxon>
        <taxon>Cucujiformia</taxon>
        <taxon>Chrysomeloidea</taxon>
        <taxon>Chrysomelidae</taxon>
        <taxon>Bruchinae</taxon>
        <taxon>Bruchini</taxon>
        <taxon>Callosobruchus</taxon>
    </lineage>
</organism>
<dbReference type="InterPro" id="IPR051085">
    <property type="entry name" value="MB_O-acyltransferase"/>
</dbReference>
<gene>
    <name evidence="7" type="ORF">CALMAC_LOCUS14408</name>
</gene>
<evidence type="ECO:0000256" key="6">
    <source>
        <dbReference type="SAM" id="Phobius"/>
    </source>
</evidence>
<dbReference type="EMBL" id="CAACVG010010156">
    <property type="protein sequence ID" value="VEN55143.1"/>
    <property type="molecule type" value="Genomic_DNA"/>
</dbReference>
<evidence type="ECO:0000313" key="7">
    <source>
        <dbReference type="EMBL" id="VEN55143.1"/>
    </source>
</evidence>
<dbReference type="PANTHER" id="PTHR13285:SF18">
    <property type="entry name" value="PROTEIN-CYSTEINE N-PALMITOYLTRANSFERASE RASP"/>
    <property type="match status" value="1"/>
</dbReference>
<keyword evidence="3 6" id="KW-1133">Transmembrane helix</keyword>
<feature type="transmembrane region" description="Helical" evidence="6">
    <location>
        <begin position="44"/>
        <end position="62"/>
    </location>
</feature>
<keyword evidence="8" id="KW-1185">Reference proteome</keyword>
<dbReference type="GO" id="GO:0005783">
    <property type="term" value="C:endoplasmic reticulum"/>
    <property type="evidence" value="ECO:0007669"/>
    <property type="project" value="TreeGrafter"/>
</dbReference>
<accession>A0A653D5A3</accession>
<evidence type="ECO:0000313" key="8">
    <source>
        <dbReference type="Proteomes" id="UP000410492"/>
    </source>
</evidence>
<dbReference type="InterPro" id="IPR004299">
    <property type="entry name" value="MBOAT_fam"/>
</dbReference>
<name>A0A653D5A3_CALMS</name>
<reference evidence="7 8" key="1">
    <citation type="submission" date="2019-01" db="EMBL/GenBank/DDBJ databases">
        <authorList>
            <person name="Sayadi A."/>
        </authorList>
    </citation>
    <scope>NUCLEOTIDE SEQUENCE [LARGE SCALE GENOMIC DNA]</scope>
</reference>
<comment type="subcellular location">
    <subcellularLocation>
        <location evidence="1">Membrane</location>
        <topology evidence="1">Multi-pass membrane protein</topology>
    </subcellularLocation>
</comment>
<dbReference type="GO" id="GO:0016409">
    <property type="term" value="F:palmitoyltransferase activity"/>
    <property type="evidence" value="ECO:0007669"/>
    <property type="project" value="TreeGrafter"/>
</dbReference>
<feature type="transmembrane region" description="Helical" evidence="6">
    <location>
        <begin position="276"/>
        <end position="300"/>
    </location>
</feature>
<sequence>MWCRTAFHAECSREVYQGFKHNLKFFQSMHRKLINGSLTTKFEISVYFCLWITAIIYSIYRFSSSSYFFFQKYNDLYGDFEKGITFLSPKRDKADFEWETILYFLKNIYPWGILHVFITEISIKCNFSSKVLKLLQILFTSVFLIFREGPLLFALLLLQPVIFYLTHHINPKKVFKWICSISSLGLIVLYKWKLTSPVQKLAKINDYELYLFTLSLSWMNLKCTSFYLEVKTGSFIDFFNYCLYFPTIFTGPFILHEDFMHKYKISASISTKLRMLNFIRNVSITIFWFIFEMVMLHYVYVSAAIFQPLQLVEKLDNWSLYGFGYAMGQHFHIKYIVIYGLSTSLASFENVIVPHLPRCIGRIHLYSDMWKYFDAGLYKFLVRHIYIPVVKLTSHKLLASMTTFAFVYIWHGTALYILIWCILNYIGIVIEQTCSSLFSVNKPDMNKSCSDLSRRTKCFFGALLLAVSAISNFYFFGGKQIGDLFFQRVFTDSLFNTVILVIILYCGAQVSTELRSMHARKCDNNSIK</sequence>
<dbReference type="OrthoDB" id="420606at2759"/>
<dbReference type="Proteomes" id="UP000410492">
    <property type="component" value="Unassembled WGS sequence"/>
</dbReference>
<evidence type="ECO:0000256" key="2">
    <source>
        <dbReference type="ARBA" id="ARBA00022692"/>
    </source>
</evidence>
<feature type="transmembrane region" description="Helical" evidence="6">
    <location>
        <begin position="458"/>
        <end position="477"/>
    </location>
</feature>
<evidence type="ECO:0008006" key="9">
    <source>
        <dbReference type="Google" id="ProtNLM"/>
    </source>
</evidence>
<dbReference type="AlphaFoldDB" id="A0A653D5A3"/>
<dbReference type="PANTHER" id="PTHR13285">
    <property type="entry name" value="ACYLTRANSFERASE"/>
    <property type="match status" value="1"/>
</dbReference>
<dbReference type="Pfam" id="PF03062">
    <property type="entry name" value="MBOAT"/>
    <property type="match status" value="1"/>
</dbReference>
<feature type="transmembrane region" description="Helical" evidence="6">
    <location>
        <begin position="417"/>
        <end position="438"/>
    </location>
</feature>
<keyword evidence="4 6" id="KW-0472">Membrane</keyword>
<proteinExistence type="inferred from homology"/>
<dbReference type="GO" id="GO:0016020">
    <property type="term" value="C:membrane"/>
    <property type="evidence" value="ECO:0007669"/>
    <property type="project" value="UniProtKB-SubCell"/>
</dbReference>
<comment type="similarity">
    <text evidence="5">Belongs to the membrane-bound acyltransferase family. HHAT subfamily.</text>
</comment>
<keyword evidence="2 6" id="KW-0812">Transmembrane</keyword>
<feature type="transmembrane region" description="Helical" evidence="6">
    <location>
        <begin position="234"/>
        <end position="255"/>
    </location>
</feature>
<evidence type="ECO:0000256" key="3">
    <source>
        <dbReference type="ARBA" id="ARBA00022989"/>
    </source>
</evidence>
<evidence type="ECO:0000256" key="1">
    <source>
        <dbReference type="ARBA" id="ARBA00004141"/>
    </source>
</evidence>
<evidence type="ECO:0000256" key="4">
    <source>
        <dbReference type="ARBA" id="ARBA00023136"/>
    </source>
</evidence>
<protein>
    <recommendedName>
        <fullName evidence="9">Protein-cysteine N-palmitoyltransferase Rasp</fullName>
    </recommendedName>
</protein>
<feature type="transmembrane region" description="Helical" evidence="6">
    <location>
        <begin position="489"/>
        <end position="508"/>
    </location>
</feature>
<feature type="transmembrane region" description="Helical" evidence="6">
    <location>
        <begin position="137"/>
        <end position="162"/>
    </location>
</feature>